<proteinExistence type="predicted"/>
<evidence type="ECO:0000313" key="2">
    <source>
        <dbReference type="EMBL" id="RDX63620.1"/>
    </source>
</evidence>
<comment type="caution">
    <text evidence="2">The sequence shown here is derived from an EMBL/GenBank/DDBJ whole genome shotgun (WGS) entry which is preliminary data.</text>
</comment>
<feature type="non-terminal residue" evidence="2">
    <location>
        <position position="1"/>
    </location>
</feature>
<protein>
    <submittedName>
        <fullName evidence="2">Uncharacterized protein</fullName>
    </submittedName>
</protein>
<reference evidence="2" key="1">
    <citation type="submission" date="2018-05" db="EMBL/GenBank/DDBJ databases">
        <title>Draft genome of Mucuna pruriens seed.</title>
        <authorList>
            <person name="Nnadi N.E."/>
            <person name="Vos R."/>
            <person name="Hasami M.H."/>
            <person name="Devisetty U.K."/>
            <person name="Aguiy J.C."/>
        </authorList>
    </citation>
    <scope>NUCLEOTIDE SEQUENCE [LARGE SCALE GENOMIC DNA]</scope>
    <source>
        <strain evidence="2">JCA_2017</strain>
    </source>
</reference>
<evidence type="ECO:0000313" key="3">
    <source>
        <dbReference type="Proteomes" id="UP000257109"/>
    </source>
</evidence>
<feature type="transmembrane region" description="Helical" evidence="1">
    <location>
        <begin position="130"/>
        <end position="147"/>
    </location>
</feature>
<accession>A0A371EC53</accession>
<name>A0A371EC53_MUCPR</name>
<gene>
    <name evidence="2" type="ORF">CR513_57928</name>
</gene>
<dbReference type="AlphaFoldDB" id="A0A371EC53"/>
<organism evidence="2 3">
    <name type="scientific">Mucuna pruriens</name>
    <name type="common">Velvet bean</name>
    <name type="synonym">Dolichos pruriens</name>
    <dbReference type="NCBI Taxonomy" id="157652"/>
    <lineage>
        <taxon>Eukaryota</taxon>
        <taxon>Viridiplantae</taxon>
        <taxon>Streptophyta</taxon>
        <taxon>Embryophyta</taxon>
        <taxon>Tracheophyta</taxon>
        <taxon>Spermatophyta</taxon>
        <taxon>Magnoliopsida</taxon>
        <taxon>eudicotyledons</taxon>
        <taxon>Gunneridae</taxon>
        <taxon>Pentapetalae</taxon>
        <taxon>rosids</taxon>
        <taxon>fabids</taxon>
        <taxon>Fabales</taxon>
        <taxon>Fabaceae</taxon>
        <taxon>Papilionoideae</taxon>
        <taxon>50 kb inversion clade</taxon>
        <taxon>NPAAA clade</taxon>
        <taxon>indigoferoid/millettioid clade</taxon>
        <taxon>Phaseoleae</taxon>
        <taxon>Mucuna</taxon>
    </lineage>
</organism>
<sequence length="156" mass="17291">MGLNVISRIIPNAWKNISIPRSEYEPNHRLSSLISVTRIRSLTLSLPQNHDSDHLPLYRVNATEMEKLDYPPKTPLNLSPKIVYLTLAALGYPTMSTTSENQPSILGPALVIAFAGSLSVMFLKGSHPRLASIVATIGYLSFALSFLDLRKVQNFE</sequence>
<keyword evidence="1" id="KW-0812">Transmembrane</keyword>
<dbReference type="Proteomes" id="UP000257109">
    <property type="component" value="Unassembled WGS sequence"/>
</dbReference>
<keyword evidence="1" id="KW-1133">Transmembrane helix</keyword>
<feature type="transmembrane region" description="Helical" evidence="1">
    <location>
        <begin position="105"/>
        <end position="123"/>
    </location>
</feature>
<evidence type="ECO:0000256" key="1">
    <source>
        <dbReference type="SAM" id="Phobius"/>
    </source>
</evidence>
<keyword evidence="3" id="KW-1185">Reference proteome</keyword>
<dbReference type="OrthoDB" id="1433546at2759"/>
<keyword evidence="1" id="KW-0472">Membrane</keyword>
<dbReference type="EMBL" id="QJKJ01014794">
    <property type="protein sequence ID" value="RDX63620.1"/>
    <property type="molecule type" value="Genomic_DNA"/>
</dbReference>